<keyword evidence="3 11" id="KW-0227">DNA damage</keyword>
<dbReference type="AlphaFoldDB" id="F8L6H6"/>
<reference evidence="15 16" key="2">
    <citation type="journal article" date="2011" name="Mol. Biol. Evol.">
        <title>Unity in variety--the pan-genome of the Chlamydiae.</title>
        <authorList>
            <person name="Collingro A."/>
            <person name="Tischler P."/>
            <person name="Weinmaier T."/>
            <person name="Penz T."/>
            <person name="Heinz E."/>
            <person name="Brunham R.C."/>
            <person name="Read T.D."/>
            <person name="Bavoil P.M."/>
            <person name="Sachse K."/>
            <person name="Kahane S."/>
            <person name="Friedman M.G."/>
            <person name="Rattei T."/>
            <person name="Myers G.S."/>
            <person name="Horn M."/>
        </authorList>
    </citation>
    <scope>NUCLEOTIDE SEQUENCE [LARGE SCALE GENOMIC DNA]</scope>
    <source>
        <strain evidence="16">ATCC VR-1471 / Z</strain>
    </source>
</reference>
<dbReference type="Proteomes" id="UP000000496">
    <property type="component" value="Chromosome gsn.131"/>
</dbReference>
<comment type="similarity">
    <text evidence="11 13">Belongs to the RecA family. RadA subfamily.</text>
</comment>
<protein>
    <recommendedName>
        <fullName evidence="11 12">DNA repair protein RadA</fullName>
    </recommendedName>
</protein>
<evidence type="ECO:0000256" key="12">
    <source>
        <dbReference type="NCBIfam" id="TIGR00416"/>
    </source>
</evidence>
<dbReference type="RefSeq" id="WP_013942780.1">
    <property type="nucleotide sequence ID" value="NC_015713.1"/>
</dbReference>
<keyword evidence="6 13" id="KW-0862">Zinc</keyword>
<keyword evidence="7 11" id="KW-0067">ATP-binding</keyword>
<dbReference type="SMART" id="SM00382">
    <property type="entry name" value="AAA"/>
    <property type="match status" value="1"/>
</dbReference>
<comment type="function">
    <text evidence="13">DNA-dependent ATPase involved in processing of recombination intermediates, plays a role in repairing DNA breaks. Stimulates the branch migration of RecA-mediated strand transfer reactions, allowing the 3' invading strand to extend heteroduplex DNA faster. Binds ssDNA in the presence of ADP but not other nucleotides, has ATPase activity that is stimulated by ssDNA and various branched DNA structures, but inhibited by SSB. Does not have RecA's homology-searching function.</text>
</comment>
<dbReference type="InterPro" id="IPR003593">
    <property type="entry name" value="AAA+_ATPase"/>
</dbReference>
<name>F8L6H6_SIMNZ</name>
<keyword evidence="1 11" id="KW-0479">Metal-binding</keyword>
<feature type="region of interest" description="Lon-protease-like" evidence="11">
    <location>
        <begin position="351"/>
        <end position="458"/>
    </location>
</feature>
<dbReference type="OrthoDB" id="9803906at2"/>
<dbReference type="GO" id="GO:0003684">
    <property type="term" value="F:damaged DNA binding"/>
    <property type="evidence" value="ECO:0007669"/>
    <property type="project" value="InterPro"/>
</dbReference>
<dbReference type="EMBL" id="FR872582">
    <property type="protein sequence ID" value="CCB88313.1"/>
    <property type="molecule type" value="Genomic_DNA"/>
</dbReference>
<dbReference type="GO" id="GO:0004252">
    <property type="term" value="F:serine-type endopeptidase activity"/>
    <property type="evidence" value="ECO:0007669"/>
    <property type="project" value="InterPro"/>
</dbReference>
<dbReference type="Gene3D" id="3.30.230.10">
    <property type="match status" value="1"/>
</dbReference>
<comment type="function">
    <text evidence="11">Plays a role in repairing double-strand DNA breaks, probably involving stabilizing or processing branched DNA or blocked replication forks.</text>
</comment>
<keyword evidence="9 11" id="KW-0238">DNA-binding</keyword>
<dbReference type="eggNOG" id="COG1066">
    <property type="taxonomic scope" value="Bacteria"/>
</dbReference>
<dbReference type="GO" id="GO:0006508">
    <property type="term" value="P:proteolysis"/>
    <property type="evidence" value="ECO:0007669"/>
    <property type="project" value="InterPro"/>
</dbReference>
<evidence type="ECO:0000256" key="8">
    <source>
        <dbReference type="ARBA" id="ARBA00023016"/>
    </source>
</evidence>
<dbReference type="InterPro" id="IPR014721">
    <property type="entry name" value="Ribsml_uS5_D2-typ_fold_subgr"/>
</dbReference>
<dbReference type="KEGG" id="sng:SNE_A04360"/>
<sequence length="458" mass="50420">MSKVKTVWVCQECGNKQLKWSGSCSVCHEWNTLTEETALPEKKGRFETKLLRTAKPVLVQDVDTENFKRYKSNYQEFDRLSGGGVVQGSLNLLGGEPGIGKSTLLLQLAKNFANQGLVVLYVCGEESAEQTSLRAKRLGIQSDKLYLLSETVFSAIRMHVEKLQPDILIVDSIQIVYKDEVPSAPGSVTQVRDVAMECMHLSKGLGITTFLVGHVTKSGELAGPRVLEHIVDTVFEFEGDRQHGYRLLRGIKNRFGPTDDVAIFQMVEEGLQEVVNPSLTFMEERVKDAPGSIMIPTMEGTRALLVEVQALVAPSSFASPSRRSTGIDSKRLSLLLAVLEKRMAYRLHALDVFVSVAGGMRISEPAVDLGVVLAIASSYCNRAVPSDAVVVGEVGLAGEVRSVPRIEARIKEAIHMGFKRCYLSEKNLKGINKNLKEKIQLHGISLVEDAIERLITKP</sequence>
<evidence type="ECO:0000256" key="11">
    <source>
        <dbReference type="HAMAP-Rule" id="MF_01498"/>
    </source>
</evidence>
<evidence type="ECO:0000256" key="13">
    <source>
        <dbReference type="RuleBase" id="RU003555"/>
    </source>
</evidence>
<dbReference type="PRINTS" id="PR01874">
    <property type="entry name" value="DNAREPAIRADA"/>
</dbReference>
<evidence type="ECO:0000256" key="5">
    <source>
        <dbReference type="ARBA" id="ARBA00022801"/>
    </source>
</evidence>
<dbReference type="FunFam" id="3.40.50.300:FF:000050">
    <property type="entry name" value="DNA repair protein RadA"/>
    <property type="match status" value="1"/>
</dbReference>
<evidence type="ECO:0000256" key="9">
    <source>
        <dbReference type="ARBA" id="ARBA00023125"/>
    </source>
</evidence>
<dbReference type="Gene3D" id="3.40.50.300">
    <property type="entry name" value="P-loop containing nucleotide triphosphate hydrolases"/>
    <property type="match status" value="1"/>
</dbReference>
<feature type="domain" description="RecA family profile 1" evidence="14">
    <location>
        <begin position="66"/>
        <end position="215"/>
    </location>
</feature>
<dbReference type="Pfam" id="PF05362">
    <property type="entry name" value="Lon_C"/>
    <property type="match status" value="1"/>
</dbReference>
<reference key="1">
    <citation type="journal article" date="2011" name="Mol. Biol. Evol.">
        <title>Unity in variety -- the pan-genome of the Chlamydiae.</title>
        <authorList>
            <person name="Collingro A."/>
            <person name="Tischler P."/>
            <person name="Weinmaier T."/>
            <person name="Penz T."/>
            <person name="Heinz E."/>
            <person name="Brunham R.C."/>
            <person name="Read T.D."/>
            <person name="Bavoil P.M."/>
            <person name="Sachse K."/>
            <person name="Kahane S."/>
            <person name="Friedman M.G."/>
            <person name="Rattei T."/>
            <person name="Myers G.S.A."/>
            <person name="Horn M."/>
        </authorList>
    </citation>
    <scope>NUCLEOTIDE SEQUENCE</scope>
    <source>
        <strain>Z</strain>
    </source>
</reference>
<dbReference type="SUPFAM" id="SSF54211">
    <property type="entry name" value="Ribosomal protein S5 domain 2-like"/>
    <property type="match status" value="1"/>
</dbReference>
<dbReference type="PROSITE" id="PS50162">
    <property type="entry name" value="RECA_2"/>
    <property type="match status" value="1"/>
</dbReference>
<evidence type="ECO:0000256" key="10">
    <source>
        <dbReference type="ARBA" id="ARBA00023204"/>
    </source>
</evidence>
<dbReference type="InterPro" id="IPR020568">
    <property type="entry name" value="Ribosomal_Su5_D2-typ_SF"/>
</dbReference>
<dbReference type="NCBIfam" id="TIGR00416">
    <property type="entry name" value="sms"/>
    <property type="match status" value="1"/>
</dbReference>
<keyword evidence="4 13" id="KW-0863">Zinc-finger</keyword>
<comment type="domain">
    <text evidence="11">The middle region has homology to RecA with ATPase motifs including the RadA KNRFG motif, while the C-terminus is homologous to Lon protease.</text>
</comment>
<feature type="short sequence motif" description="RadA KNRFG motif" evidence="11">
    <location>
        <begin position="252"/>
        <end position="256"/>
    </location>
</feature>
<dbReference type="GO" id="GO:0008270">
    <property type="term" value="F:zinc ion binding"/>
    <property type="evidence" value="ECO:0007669"/>
    <property type="project" value="UniProtKB-KW"/>
</dbReference>
<evidence type="ECO:0000256" key="1">
    <source>
        <dbReference type="ARBA" id="ARBA00022723"/>
    </source>
</evidence>
<accession>F8L6H6</accession>
<feature type="binding site" evidence="11">
    <location>
        <begin position="95"/>
        <end position="102"/>
    </location>
    <ligand>
        <name>ATP</name>
        <dbReference type="ChEBI" id="CHEBI:30616"/>
    </ligand>
</feature>
<dbReference type="SUPFAM" id="SSF52540">
    <property type="entry name" value="P-loop containing nucleoside triphosphate hydrolases"/>
    <property type="match status" value="1"/>
</dbReference>
<keyword evidence="5" id="KW-0378">Hydrolase</keyword>
<dbReference type="InterPro" id="IPR004504">
    <property type="entry name" value="DNA_repair_RadA"/>
</dbReference>
<evidence type="ECO:0000256" key="6">
    <source>
        <dbReference type="ARBA" id="ARBA00022833"/>
    </source>
</evidence>
<keyword evidence="16" id="KW-1185">Reference proteome</keyword>
<dbReference type="InterPro" id="IPR020588">
    <property type="entry name" value="RecA_ATP-bd"/>
</dbReference>
<dbReference type="GO" id="GO:0004176">
    <property type="term" value="F:ATP-dependent peptidase activity"/>
    <property type="evidence" value="ECO:0007669"/>
    <property type="project" value="InterPro"/>
</dbReference>
<organism evidence="15 16">
    <name type="scientific">Simkania negevensis (strain ATCC VR-1471 / DSM 27360 / Z)</name>
    <dbReference type="NCBI Taxonomy" id="331113"/>
    <lineage>
        <taxon>Bacteria</taxon>
        <taxon>Pseudomonadati</taxon>
        <taxon>Chlamydiota</taxon>
        <taxon>Chlamydiia</taxon>
        <taxon>Parachlamydiales</taxon>
        <taxon>Simkaniaceae</taxon>
        <taxon>Simkania</taxon>
    </lineage>
</organism>
<dbReference type="GO" id="GO:0005829">
    <property type="term" value="C:cytosol"/>
    <property type="evidence" value="ECO:0007669"/>
    <property type="project" value="TreeGrafter"/>
</dbReference>
<dbReference type="Pfam" id="PF18073">
    <property type="entry name" value="Zn_ribbon_LapB"/>
    <property type="match status" value="1"/>
</dbReference>
<evidence type="ECO:0000313" key="15">
    <source>
        <dbReference type="EMBL" id="CCB88313.1"/>
    </source>
</evidence>
<dbReference type="GO" id="GO:0140664">
    <property type="term" value="F:ATP-dependent DNA damage sensor activity"/>
    <property type="evidence" value="ECO:0007669"/>
    <property type="project" value="InterPro"/>
</dbReference>
<evidence type="ECO:0000313" key="16">
    <source>
        <dbReference type="Proteomes" id="UP000000496"/>
    </source>
</evidence>
<keyword evidence="8 11" id="KW-0346">Stress response</keyword>
<dbReference type="STRING" id="331113.SNE_A04360"/>
<evidence type="ECO:0000256" key="2">
    <source>
        <dbReference type="ARBA" id="ARBA00022741"/>
    </source>
</evidence>
<dbReference type="InterPro" id="IPR041166">
    <property type="entry name" value="Rubredoxin_2"/>
</dbReference>
<dbReference type="HOGENOM" id="CLU_018264_0_1_0"/>
<proteinExistence type="inferred from homology"/>
<dbReference type="HAMAP" id="MF_01498">
    <property type="entry name" value="RadA_bact"/>
    <property type="match status" value="1"/>
</dbReference>
<keyword evidence="10 11" id="KW-0234">DNA repair</keyword>
<keyword evidence="2 11" id="KW-0547">Nucleotide-binding</keyword>
<dbReference type="CDD" id="cd01121">
    <property type="entry name" value="RadA_SMS_N"/>
    <property type="match status" value="1"/>
</dbReference>
<dbReference type="InterPro" id="IPR008269">
    <property type="entry name" value="Lon_proteolytic"/>
</dbReference>
<dbReference type="InterPro" id="IPR027417">
    <property type="entry name" value="P-loop_NTPase"/>
</dbReference>
<dbReference type="PANTHER" id="PTHR32472">
    <property type="entry name" value="DNA REPAIR PROTEIN RADA"/>
    <property type="match status" value="1"/>
</dbReference>
<dbReference type="GO" id="GO:0000725">
    <property type="term" value="P:recombinational repair"/>
    <property type="evidence" value="ECO:0007669"/>
    <property type="project" value="UniProtKB-UniRule"/>
</dbReference>
<evidence type="ECO:0000259" key="14">
    <source>
        <dbReference type="PROSITE" id="PS50162"/>
    </source>
</evidence>
<dbReference type="PANTHER" id="PTHR32472:SF10">
    <property type="entry name" value="DNA REPAIR PROTEIN RADA-LIKE PROTEIN"/>
    <property type="match status" value="1"/>
</dbReference>
<evidence type="ECO:0000256" key="4">
    <source>
        <dbReference type="ARBA" id="ARBA00022771"/>
    </source>
</evidence>
<dbReference type="Pfam" id="PF13481">
    <property type="entry name" value="AAA_25"/>
    <property type="match status" value="1"/>
</dbReference>
<dbReference type="GO" id="GO:0005524">
    <property type="term" value="F:ATP binding"/>
    <property type="evidence" value="ECO:0007669"/>
    <property type="project" value="UniProtKB-UniRule"/>
</dbReference>
<evidence type="ECO:0000256" key="3">
    <source>
        <dbReference type="ARBA" id="ARBA00022763"/>
    </source>
</evidence>
<evidence type="ECO:0000256" key="7">
    <source>
        <dbReference type="ARBA" id="ARBA00022840"/>
    </source>
</evidence>
<gene>
    <name evidence="11 15" type="primary">radA</name>
    <name evidence="15" type="ordered locus">SNE_A04360</name>
</gene>